<evidence type="ECO:0000256" key="7">
    <source>
        <dbReference type="ARBA" id="ARBA00022722"/>
    </source>
</evidence>
<comment type="caution">
    <text evidence="15">The sequence shown here is derived from an EMBL/GenBank/DDBJ whole genome shotgun (WGS) entry which is preliminary data.</text>
</comment>
<proteinExistence type="inferred from homology"/>
<feature type="compositionally biased region" description="Low complexity" evidence="13">
    <location>
        <begin position="71"/>
        <end position="82"/>
    </location>
</feature>
<evidence type="ECO:0000313" key="15">
    <source>
        <dbReference type="EMBL" id="TPX56582.1"/>
    </source>
</evidence>
<organism evidence="15 16">
    <name type="scientific">Powellomyces hirtus</name>
    <dbReference type="NCBI Taxonomy" id="109895"/>
    <lineage>
        <taxon>Eukaryota</taxon>
        <taxon>Fungi</taxon>
        <taxon>Fungi incertae sedis</taxon>
        <taxon>Chytridiomycota</taxon>
        <taxon>Chytridiomycota incertae sedis</taxon>
        <taxon>Chytridiomycetes</taxon>
        <taxon>Spizellomycetales</taxon>
        <taxon>Powellomycetaceae</taxon>
        <taxon>Powellomyces</taxon>
    </lineage>
</organism>
<dbReference type="InterPro" id="IPR011320">
    <property type="entry name" value="RNase_H1_N"/>
</dbReference>
<dbReference type="EMBL" id="QEAQ01000070">
    <property type="protein sequence ID" value="TPX56582.1"/>
    <property type="molecule type" value="Genomic_DNA"/>
</dbReference>
<dbReference type="GO" id="GO:0003676">
    <property type="term" value="F:nucleic acid binding"/>
    <property type="evidence" value="ECO:0007669"/>
    <property type="project" value="UniProtKB-UniRule"/>
</dbReference>
<keyword evidence="8 12" id="KW-0479">Metal-binding</keyword>
<dbReference type="InterPro" id="IPR012337">
    <property type="entry name" value="RNaseH-like_sf"/>
</dbReference>
<comment type="function">
    <text evidence="3 12">Endonuclease that specifically degrades the RNA of RNA-DNA hybrids.</text>
</comment>
<dbReference type="PIRSF" id="PIRSF036852">
    <property type="entry name" value="Ribonuclease_H1_euk"/>
    <property type="match status" value="1"/>
</dbReference>
<dbReference type="FunFam" id="3.40.970.10:FF:000002">
    <property type="entry name" value="Ribonuclease H"/>
    <property type="match status" value="1"/>
</dbReference>
<sequence length="283" mass="30266">MRQPKQAEPKKFYAVRRGLKPGIYTSWGACESNTKSFKGAVYKRFSTRKEAESFIGEAIGALAPGLLPNQPAGGPSTAASASQEAKEALAEVDDDGEFTSLDDEACLSALASASAETGSDMVSVSIFTDGSCLGNGKVSARAGVGVWFGQNDERNIAERLPGKVQTNNRAELTAVIRAIESADKHYSTGPPVRLVIYSDSQYMRNGLTKWIGGWQKRQWKTSDGKDVANKDLWVRLLDLQKGYRGEIKLVYVPAHTGIPGNEGADALANRGAAMPPVPGNLAT</sequence>
<keyword evidence="7 12" id="KW-0540">Nuclease</keyword>
<dbReference type="AlphaFoldDB" id="A0A507DYX6"/>
<dbReference type="InterPro" id="IPR002156">
    <property type="entry name" value="RNaseH_domain"/>
</dbReference>
<feature type="domain" description="RNase H type-1" evidence="14">
    <location>
        <begin position="120"/>
        <end position="273"/>
    </location>
</feature>
<keyword evidence="10 12" id="KW-0378">Hydrolase</keyword>
<dbReference type="PROSITE" id="PS50879">
    <property type="entry name" value="RNASE_H_1"/>
    <property type="match status" value="1"/>
</dbReference>
<dbReference type="InterPro" id="IPR009027">
    <property type="entry name" value="Ribosomal_bL9/RNase_H1_N"/>
</dbReference>
<gene>
    <name evidence="15" type="ORF">PhCBS80983_g04430</name>
</gene>
<protein>
    <recommendedName>
        <fullName evidence="6 12">Ribonuclease H</fullName>
        <shortName evidence="12">RNase H</shortName>
        <ecNumber evidence="5 12">3.1.26.4</ecNumber>
    </recommendedName>
</protein>
<keyword evidence="11 12" id="KW-0460">Magnesium</keyword>
<evidence type="ECO:0000256" key="10">
    <source>
        <dbReference type="ARBA" id="ARBA00022801"/>
    </source>
</evidence>
<dbReference type="Pfam" id="PF00075">
    <property type="entry name" value="RNase_H"/>
    <property type="match status" value="1"/>
</dbReference>
<evidence type="ECO:0000256" key="4">
    <source>
        <dbReference type="ARBA" id="ARBA00005300"/>
    </source>
</evidence>
<evidence type="ECO:0000256" key="12">
    <source>
        <dbReference type="PIRNR" id="PIRNR036852"/>
    </source>
</evidence>
<evidence type="ECO:0000256" key="13">
    <source>
        <dbReference type="SAM" id="MobiDB-lite"/>
    </source>
</evidence>
<comment type="catalytic activity">
    <reaction evidence="1 12">
        <text>Endonucleolytic cleavage to 5'-phosphomonoester.</text>
        <dbReference type="EC" id="3.1.26.4"/>
    </reaction>
</comment>
<dbReference type="STRING" id="109895.A0A507DYX6"/>
<dbReference type="CDD" id="cd09280">
    <property type="entry name" value="RNase_HI_eukaryote_like"/>
    <property type="match status" value="1"/>
</dbReference>
<comment type="similarity">
    <text evidence="4 12">Belongs to the RNase H family.</text>
</comment>
<evidence type="ECO:0000256" key="11">
    <source>
        <dbReference type="ARBA" id="ARBA00022842"/>
    </source>
</evidence>
<keyword evidence="9 12" id="KW-0255">Endonuclease</keyword>
<feature type="region of interest" description="Disordered" evidence="13">
    <location>
        <begin position="68"/>
        <end position="89"/>
    </location>
</feature>
<evidence type="ECO:0000256" key="1">
    <source>
        <dbReference type="ARBA" id="ARBA00000077"/>
    </source>
</evidence>
<dbReference type="InterPro" id="IPR036397">
    <property type="entry name" value="RNaseH_sf"/>
</dbReference>
<dbReference type="GO" id="GO:0004523">
    <property type="term" value="F:RNA-DNA hybrid ribonuclease activity"/>
    <property type="evidence" value="ECO:0007669"/>
    <property type="project" value="UniProtKB-UniRule"/>
</dbReference>
<dbReference type="PANTHER" id="PTHR10642">
    <property type="entry name" value="RIBONUCLEASE H1"/>
    <property type="match status" value="1"/>
</dbReference>
<evidence type="ECO:0000259" key="14">
    <source>
        <dbReference type="PROSITE" id="PS50879"/>
    </source>
</evidence>
<dbReference type="InterPro" id="IPR017067">
    <property type="entry name" value="RNase_H1_euk"/>
</dbReference>
<dbReference type="Proteomes" id="UP000318582">
    <property type="component" value="Unassembled WGS sequence"/>
</dbReference>
<dbReference type="EC" id="3.1.26.4" evidence="5 12"/>
<reference evidence="15 16" key="1">
    <citation type="journal article" date="2019" name="Sci. Rep.">
        <title>Comparative genomics of chytrid fungi reveal insights into the obligate biotrophic and pathogenic lifestyle of Synchytrium endobioticum.</title>
        <authorList>
            <person name="van de Vossenberg B.T.L.H."/>
            <person name="Warris S."/>
            <person name="Nguyen H.D.T."/>
            <person name="van Gent-Pelzer M.P.E."/>
            <person name="Joly D.L."/>
            <person name="van de Geest H.C."/>
            <person name="Bonants P.J.M."/>
            <person name="Smith D.S."/>
            <person name="Levesque C.A."/>
            <person name="van der Lee T.A.J."/>
        </authorList>
    </citation>
    <scope>NUCLEOTIDE SEQUENCE [LARGE SCALE GENOMIC DNA]</scope>
    <source>
        <strain evidence="15 16">CBS 809.83</strain>
    </source>
</reference>
<name>A0A507DYX6_9FUNG</name>
<dbReference type="GO" id="GO:0043137">
    <property type="term" value="P:DNA replication, removal of RNA primer"/>
    <property type="evidence" value="ECO:0007669"/>
    <property type="project" value="TreeGrafter"/>
</dbReference>
<dbReference type="InterPro" id="IPR050092">
    <property type="entry name" value="RNase_H"/>
</dbReference>
<accession>A0A507DYX6</accession>
<dbReference type="PANTHER" id="PTHR10642:SF26">
    <property type="entry name" value="RIBONUCLEASE H1"/>
    <property type="match status" value="1"/>
</dbReference>
<evidence type="ECO:0000313" key="16">
    <source>
        <dbReference type="Proteomes" id="UP000318582"/>
    </source>
</evidence>
<evidence type="ECO:0000256" key="9">
    <source>
        <dbReference type="ARBA" id="ARBA00022759"/>
    </source>
</evidence>
<evidence type="ECO:0000256" key="6">
    <source>
        <dbReference type="ARBA" id="ARBA00017721"/>
    </source>
</evidence>
<comment type="cofactor">
    <cofactor evidence="2 12">
        <name>Mg(2+)</name>
        <dbReference type="ChEBI" id="CHEBI:18420"/>
    </cofactor>
</comment>
<dbReference type="Gene3D" id="3.40.970.10">
    <property type="entry name" value="Ribonuclease H1, N-terminal domain"/>
    <property type="match status" value="1"/>
</dbReference>
<dbReference type="InterPro" id="IPR037056">
    <property type="entry name" value="RNase_H1_N_sf"/>
</dbReference>
<keyword evidence="16" id="KW-1185">Reference proteome</keyword>
<evidence type="ECO:0000256" key="5">
    <source>
        <dbReference type="ARBA" id="ARBA00012180"/>
    </source>
</evidence>
<evidence type="ECO:0000256" key="2">
    <source>
        <dbReference type="ARBA" id="ARBA00001946"/>
    </source>
</evidence>
<dbReference type="GO" id="GO:0000287">
    <property type="term" value="F:magnesium ion binding"/>
    <property type="evidence" value="ECO:0007669"/>
    <property type="project" value="UniProtKB-UniRule"/>
</dbReference>
<dbReference type="SUPFAM" id="SSF53098">
    <property type="entry name" value="Ribonuclease H-like"/>
    <property type="match status" value="1"/>
</dbReference>
<dbReference type="Gene3D" id="3.30.420.10">
    <property type="entry name" value="Ribonuclease H-like superfamily/Ribonuclease H"/>
    <property type="match status" value="1"/>
</dbReference>
<evidence type="ECO:0000256" key="8">
    <source>
        <dbReference type="ARBA" id="ARBA00022723"/>
    </source>
</evidence>
<dbReference type="Pfam" id="PF01693">
    <property type="entry name" value="Cauli_VI"/>
    <property type="match status" value="1"/>
</dbReference>
<dbReference type="SUPFAM" id="SSF55658">
    <property type="entry name" value="L9 N-domain-like"/>
    <property type="match status" value="1"/>
</dbReference>
<evidence type="ECO:0000256" key="3">
    <source>
        <dbReference type="ARBA" id="ARBA00004065"/>
    </source>
</evidence>